<protein>
    <submittedName>
        <fullName evidence="2">Uncharacterized protein</fullName>
    </submittedName>
</protein>
<comment type="caution">
    <text evidence="2">The sequence shown here is derived from an EMBL/GenBank/DDBJ whole genome shotgun (WGS) entry which is preliminary data.</text>
</comment>
<gene>
    <name evidence="3" type="ORF">E5676_scaffold1737G00190</name>
    <name evidence="2" type="ORF">E6C27_scaffold673G001730</name>
</gene>
<dbReference type="Proteomes" id="UP000321393">
    <property type="component" value="Unassembled WGS sequence"/>
</dbReference>
<evidence type="ECO:0000313" key="4">
    <source>
        <dbReference type="Proteomes" id="UP000321393"/>
    </source>
</evidence>
<name>A0A5A7U5Y5_CUCMM</name>
<proteinExistence type="predicted"/>
<feature type="compositionally biased region" description="Polar residues" evidence="1">
    <location>
        <begin position="1"/>
        <end position="16"/>
    </location>
</feature>
<feature type="region of interest" description="Disordered" evidence="1">
    <location>
        <begin position="1"/>
        <end position="21"/>
    </location>
</feature>
<dbReference type="EMBL" id="SSTE01011804">
    <property type="protein sequence ID" value="KAA0050688.1"/>
    <property type="molecule type" value="Genomic_DNA"/>
</dbReference>
<reference evidence="4 5" key="1">
    <citation type="submission" date="2019-08" db="EMBL/GenBank/DDBJ databases">
        <title>Draft genome sequences of two oriental melons (Cucumis melo L. var makuwa).</title>
        <authorList>
            <person name="Kwon S.-Y."/>
        </authorList>
    </citation>
    <scope>NUCLEOTIDE SEQUENCE [LARGE SCALE GENOMIC DNA]</scope>
    <source>
        <strain evidence="5">cv. Chang Bougi</strain>
        <strain evidence="4">cv. SW 3</strain>
        <tissue evidence="2">Leaf</tissue>
    </source>
</reference>
<feature type="region of interest" description="Disordered" evidence="1">
    <location>
        <begin position="37"/>
        <end position="64"/>
    </location>
</feature>
<accession>A0A5A7U5Y5</accession>
<evidence type="ECO:0000313" key="5">
    <source>
        <dbReference type="Proteomes" id="UP000321947"/>
    </source>
</evidence>
<dbReference type="Proteomes" id="UP000321947">
    <property type="component" value="Unassembled WGS sequence"/>
</dbReference>
<sequence>MLELQSQPTPEGSQPLSRDEICDQVLGRRPGYLKGLGCTQHIEDSSPDAHPTSDKKTSGYGIPNATTSIGIRDVGRGIPDAMLVMCRKFVSQRISSDVRPDAVNDVEKRYPNVFVASSKIIVR</sequence>
<dbReference type="OrthoDB" id="1921870at2759"/>
<dbReference type="AlphaFoldDB" id="A0A5A7U5Y5"/>
<evidence type="ECO:0000313" key="2">
    <source>
        <dbReference type="EMBL" id="KAA0050688.1"/>
    </source>
</evidence>
<organism evidence="2 4">
    <name type="scientific">Cucumis melo var. makuwa</name>
    <name type="common">Oriental melon</name>
    <dbReference type="NCBI Taxonomy" id="1194695"/>
    <lineage>
        <taxon>Eukaryota</taxon>
        <taxon>Viridiplantae</taxon>
        <taxon>Streptophyta</taxon>
        <taxon>Embryophyta</taxon>
        <taxon>Tracheophyta</taxon>
        <taxon>Spermatophyta</taxon>
        <taxon>Magnoliopsida</taxon>
        <taxon>eudicotyledons</taxon>
        <taxon>Gunneridae</taxon>
        <taxon>Pentapetalae</taxon>
        <taxon>rosids</taxon>
        <taxon>fabids</taxon>
        <taxon>Cucurbitales</taxon>
        <taxon>Cucurbitaceae</taxon>
        <taxon>Benincaseae</taxon>
        <taxon>Cucumis</taxon>
    </lineage>
</organism>
<evidence type="ECO:0000256" key="1">
    <source>
        <dbReference type="SAM" id="MobiDB-lite"/>
    </source>
</evidence>
<dbReference type="EMBL" id="SSTD01013081">
    <property type="protein sequence ID" value="TYK07748.1"/>
    <property type="molecule type" value="Genomic_DNA"/>
</dbReference>
<evidence type="ECO:0000313" key="3">
    <source>
        <dbReference type="EMBL" id="TYK07748.1"/>
    </source>
</evidence>